<evidence type="ECO:0000313" key="2">
    <source>
        <dbReference type="Proteomes" id="UP000535182"/>
    </source>
</evidence>
<keyword evidence="2" id="KW-1185">Reference proteome</keyword>
<dbReference type="AlphaFoldDB" id="A0A9X0QK27"/>
<evidence type="ECO:0000313" key="1">
    <source>
        <dbReference type="EMBL" id="MBB5331680.1"/>
    </source>
</evidence>
<accession>A0A9X0QK27</accession>
<gene>
    <name evidence="1" type="ORF">HDF14_005329</name>
</gene>
<protein>
    <submittedName>
        <fullName evidence="1">Uncharacterized protein</fullName>
    </submittedName>
</protein>
<dbReference type="EMBL" id="JACHEB010000017">
    <property type="protein sequence ID" value="MBB5331680.1"/>
    <property type="molecule type" value="Genomic_DNA"/>
</dbReference>
<organism evidence="1 2">
    <name type="scientific">Tunturiibacter gelidiferens</name>
    <dbReference type="NCBI Taxonomy" id="3069689"/>
    <lineage>
        <taxon>Bacteria</taxon>
        <taxon>Pseudomonadati</taxon>
        <taxon>Acidobacteriota</taxon>
        <taxon>Terriglobia</taxon>
        <taxon>Terriglobales</taxon>
        <taxon>Acidobacteriaceae</taxon>
        <taxon>Tunturiibacter</taxon>
    </lineage>
</organism>
<sequence length="249" mass="28634">MTIEIDKDRMPWSAIHLRPKEIQETLLQTLVSTAKAARSGQVDEVELENCTLIAVSLETARPIAASASIRHDRVSEGNFLFVPSKQEQEVSRWCWRAIEPLYKAERPKVPGMEIVRTLHLSYPIHPVADTLLREWHRRLQGSRPELFREPLETYEKRLKPWLRKLDSTGRLTLSKIARMKWSLISQKSGGDMAEASLVLGLPHPLARVPLFYSLLELDRASWLFEQATSAIWNGTWDDKDISYPSRVRA</sequence>
<dbReference type="Proteomes" id="UP000535182">
    <property type="component" value="Unassembled WGS sequence"/>
</dbReference>
<proteinExistence type="predicted"/>
<comment type="caution">
    <text evidence="1">The sequence shown here is derived from an EMBL/GenBank/DDBJ whole genome shotgun (WGS) entry which is preliminary data.</text>
</comment>
<reference evidence="1 2" key="1">
    <citation type="submission" date="2020-08" db="EMBL/GenBank/DDBJ databases">
        <title>Genomic Encyclopedia of Type Strains, Phase IV (KMG-V): Genome sequencing to study the core and pangenomes of soil and plant-associated prokaryotes.</title>
        <authorList>
            <person name="Whitman W."/>
        </authorList>
    </citation>
    <scope>NUCLEOTIDE SEQUENCE [LARGE SCALE GENOMIC DNA]</scope>
    <source>
        <strain evidence="1 2">X5P2</strain>
    </source>
</reference>
<dbReference type="RefSeq" id="WP_183981495.1">
    <property type="nucleotide sequence ID" value="NZ_JACHEB010000017.1"/>
</dbReference>
<name>A0A9X0QK27_9BACT</name>